<dbReference type="WBParaSite" id="HCON_00033800-00001">
    <property type="protein sequence ID" value="HCON_00033800-00001"/>
    <property type="gene ID" value="HCON_00033800"/>
</dbReference>
<keyword evidence="2" id="KW-0866">Nonsense-mediated mRNA decay</keyword>
<dbReference type="GO" id="GO:0000184">
    <property type="term" value="P:nuclear-transcribed mRNA catabolic process, nonsense-mediated decay"/>
    <property type="evidence" value="ECO:0007669"/>
    <property type="project" value="UniProtKB-KW"/>
</dbReference>
<keyword evidence="4" id="KW-1185">Reference proteome</keyword>
<dbReference type="PANTHER" id="PTHR14270:SF0">
    <property type="entry name" value="NONSENSE-MEDIATED MRNA DECAY FACTOR SMG9"/>
    <property type="match status" value="1"/>
</dbReference>
<dbReference type="AlphaFoldDB" id="A0A7I4XZ88"/>
<dbReference type="OMA" id="MYREYVF"/>
<feature type="region of interest" description="Disordered" evidence="3">
    <location>
        <begin position="1"/>
        <end position="20"/>
    </location>
</feature>
<protein>
    <submittedName>
        <fullName evidence="5">Protein SMG9</fullName>
    </submittedName>
</protein>
<dbReference type="SUPFAM" id="SSF52540">
    <property type="entry name" value="P-loop containing nucleoside triphosphate hydrolases"/>
    <property type="match status" value="1"/>
</dbReference>
<dbReference type="Proteomes" id="UP000025227">
    <property type="component" value="Unplaced"/>
</dbReference>
<dbReference type="InterPro" id="IPR039177">
    <property type="entry name" value="SMG9"/>
</dbReference>
<accession>A0A7I4XZ88</accession>
<comment type="similarity">
    <text evidence="1">Belongs to the SMG9 family.</text>
</comment>
<organism evidence="4 5">
    <name type="scientific">Haemonchus contortus</name>
    <name type="common">Barber pole worm</name>
    <dbReference type="NCBI Taxonomy" id="6289"/>
    <lineage>
        <taxon>Eukaryota</taxon>
        <taxon>Metazoa</taxon>
        <taxon>Ecdysozoa</taxon>
        <taxon>Nematoda</taxon>
        <taxon>Chromadorea</taxon>
        <taxon>Rhabditida</taxon>
        <taxon>Rhabditina</taxon>
        <taxon>Rhabditomorpha</taxon>
        <taxon>Strongyloidea</taxon>
        <taxon>Trichostrongylidae</taxon>
        <taxon>Haemonchus</taxon>
    </lineage>
</organism>
<dbReference type="PANTHER" id="PTHR14270">
    <property type="entry name" value="NONSENSE-MEDIATED MRNA DECAY FACTOR SMG9"/>
    <property type="match status" value="1"/>
</dbReference>
<evidence type="ECO:0000256" key="2">
    <source>
        <dbReference type="ARBA" id="ARBA00023161"/>
    </source>
</evidence>
<evidence type="ECO:0000256" key="3">
    <source>
        <dbReference type="SAM" id="MobiDB-lite"/>
    </source>
</evidence>
<evidence type="ECO:0000313" key="5">
    <source>
        <dbReference type="WBParaSite" id="HCON_00033800-00001"/>
    </source>
</evidence>
<name>A0A7I4XZ88_HAECO</name>
<dbReference type="OrthoDB" id="79514at2759"/>
<evidence type="ECO:0000256" key="1">
    <source>
        <dbReference type="ARBA" id="ARBA00007712"/>
    </source>
</evidence>
<reference evidence="5" key="1">
    <citation type="submission" date="2020-12" db="UniProtKB">
        <authorList>
            <consortium name="WormBaseParasite"/>
        </authorList>
    </citation>
    <scope>IDENTIFICATION</scope>
    <source>
        <strain evidence="5">MHco3</strain>
    </source>
</reference>
<dbReference type="InterPro" id="IPR027417">
    <property type="entry name" value="P-loop_NTPase"/>
</dbReference>
<sequence>MRGKRGGEQGSFRGWSRQARDPAFFGNSSAMARRSDDTDDVDLLSSRVSGVQLLLPRRDEDDITSSREQRTSSAIPKERKGGLLLAARSSHAVCPDNAKKELNPVILNKDAVMVDGVKLISDSMDVCEQMLEFLSHENNNYNIFSAIGPQGAGKSTILSMIGGNNSQDMYRQYIFRPASREALESSRHQTTKIHAYITKSKQIFLDCQASNCASVLEETLRYSRSPLTDGRYAINNYIEIVKLMAFLIQISHTVLICSDWLIDIEMVKVLRTAEMFRANFEHINEVVPHFNATRKVNLVVLHTRAKSNDFSTEVLNRRAALIRAFFSDSGRIRISTEDEFVVFPLADIKPRKDSLAGSFPPSAATAEKILDSQEVVDFDNSMRRLRVFLAQLPRDKFSTGEHEITERQWYMLAKCIWNDPLFDSLLEQFKGYL</sequence>
<dbReference type="Gene3D" id="3.40.50.300">
    <property type="entry name" value="P-loop containing nucleotide triphosphate hydrolases"/>
    <property type="match status" value="1"/>
</dbReference>
<evidence type="ECO:0000313" key="4">
    <source>
        <dbReference type="Proteomes" id="UP000025227"/>
    </source>
</evidence>
<proteinExistence type="inferred from homology"/>